<comment type="catalytic activity">
    <reaction evidence="9">
        <text>a lipid X + a UDP-2-N,3-O-bis[(3R)-3-hydroxyacyl]-alpha-D-glucosamine = a lipid A disaccharide + UDP + H(+)</text>
        <dbReference type="Rhea" id="RHEA:67828"/>
        <dbReference type="ChEBI" id="CHEBI:15378"/>
        <dbReference type="ChEBI" id="CHEBI:58223"/>
        <dbReference type="ChEBI" id="CHEBI:137748"/>
        <dbReference type="ChEBI" id="CHEBI:176338"/>
        <dbReference type="ChEBI" id="CHEBI:176343"/>
        <dbReference type="EC" id="2.4.1.182"/>
    </reaction>
</comment>
<protein>
    <recommendedName>
        <fullName evidence="3 10">Lipid-A-disaccharide synthase</fullName>
        <ecNumber evidence="2 10">2.4.1.182</ecNumber>
    </recommendedName>
</protein>
<sequence length="378" mass="41461">MSGDLQGSLLITAMQRQAAAAGWKLEIVALGGEKMAKAGATILGNTSGIGSMGLLESLPYIVPTLLVQRKAIAYLKQNPPDLVVLIDYMGPNLGIGTYMQNNLPDVPVVYYIAPQEWVWSMSLQNTSRIVGFTDKLLAIFPEEGRYYRENGGNVSWVGHPLIDRMQDAPNRQAARTTLGIAPEQIAIALLPASRQQELKYLLPIIFQAAQTIQAKLPQAHFWIPLSLDSFREPIAAAIQSYGLQATIVSGQQKEVFAAADFAITKSGTVNLELALLNVPQVVVYRLNALTVWIARKLLKGSIPFASPVNLVVMKEIVPELLQEKATAENITQAAMELLLNPERRQQTLTDYAQMRQCLGEVGVCDRAAQEILQMLNKV</sequence>
<name>A0A2H6LEX9_9NOSO</name>
<dbReference type="EMBL" id="BDGE01000023">
    <property type="protein sequence ID" value="GBE91778.1"/>
    <property type="molecule type" value="Genomic_DNA"/>
</dbReference>
<reference evidence="12" key="1">
    <citation type="journal article" date="2018" name="Genome Announc.">
        <title>Draft Genome Sequence of the Nitrogen-Fixing and Hormogonia-Inducing Cyanobacterium Nostoc cycadae Strain WK-1, Isolated from the Coralloid Roots of Cycas revoluta.</title>
        <authorList>
            <person name="Kanesaki Y."/>
            <person name="Hirose M."/>
            <person name="Hirose Y."/>
            <person name="Fujisawa T."/>
            <person name="Nakamura Y."/>
            <person name="Watanabe S."/>
            <person name="Matsunaga S."/>
            <person name="Uchida H."/>
            <person name="Murakami A."/>
        </authorList>
    </citation>
    <scope>NUCLEOTIDE SEQUENCE [LARGE SCALE GENOMIC DNA]</scope>
    <source>
        <strain evidence="12">WK-1</strain>
    </source>
</reference>
<keyword evidence="8" id="KW-0443">Lipid metabolism</keyword>
<dbReference type="Pfam" id="PF02684">
    <property type="entry name" value="LpxB"/>
    <property type="match status" value="1"/>
</dbReference>
<dbReference type="GO" id="GO:0009245">
    <property type="term" value="P:lipid A biosynthetic process"/>
    <property type="evidence" value="ECO:0007669"/>
    <property type="project" value="UniProtKB-UniRule"/>
</dbReference>
<dbReference type="EC" id="2.4.1.182" evidence="2 10"/>
<keyword evidence="5" id="KW-0441">Lipid A biosynthesis</keyword>
<dbReference type="PANTHER" id="PTHR30372">
    <property type="entry name" value="LIPID-A-DISACCHARIDE SYNTHASE"/>
    <property type="match status" value="1"/>
</dbReference>
<dbReference type="NCBIfam" id="TIGR00215">
    <property type="entry name" value="lpxB"/>
    <property type="match status" value="1"/>
</dbReference>
<evidence type="ECO:0000256" key="6">
    <source>
        <dbReference type="ARBA" id="ARBA00022676"/>
    </source>
</evidence>
<evidence type="ECO:0000256" key="7">
    <source>
        <dbReference type="ARBA" id="ARBA00022679"/>
    </source>
</evidence>
<gene>
    <name evidence="11" type="ORF">NCWK1_1531</name>
</gene>
<dbReference type="Proteomes" id="UP000236527">
    <property type="component" value="Unassembled WGS sequence"/>
</dbReference>
<keyword evidence="7" id="KW-0808">Transferase</keyword>
<keyword evidence="6" id="KW-0328">Glycosyltransferase</keyword>
<evidence type="ECO:0000256" key="9">
    <source>
        <dbReference type="ARBA" id="ARBA00048975"/>
    </source>
</evidence>
<evidence type="ECO:0000256" key="8">
    <source>
        <dbReference type="ARBA" id="ARBA00023098"/>
    </source>
</evidence>
<comment type="function">
    <text evidence="1">Condensation of UDP-2,3-diacylglucosamine and 2,3-diacylglucosamine-1-phosphate to form lipid A disaccharide, a precursor of lipid A, a phosphorylated glycolipid that anchors the lipopolysaccharide to the outer membrane of the cell.</text>
</comment>
<keyword evidence="12" id="KW-1185">Reference proteome</keyword>
<evidence type="ECO:0000256" key="5">
    <source>
        <dbReference type="ARBA" id="ARBA00022556"/>
    </source>
</evidence>
<proteinExistence type="predicted"/>
<dbReference type="InterPro" id="IPR003835">
    <property type="entry name" value="Glyco_trans_19"/>
</dbReference>
<accession>A0A2H6LEX9</accession>
<evidence type="ECO:0000256" key="4">
    <source>
        <dbReference type="ARBA" id="ARBA00022516"/>
    </source>
</evidence>
<evidence type="ECO:0000256" key="10">
    <source>
        <dbReference type="NCBIfam" id="TIGR00215"/>
    </source>
</evidence>
<evidence type="ECO:0000313" key="11">
    <source>
        <dbReference type="EMBL" id="GBE91778.1"/>
    </source>
</evidence>
<dbReference type="SUPFAM" id="SSF53756">
    <property type="entry name" value="UDP-Glycosyltransferase/glycogen phosphorylase"/>
    <property type="match status" value="1"/>
</dbReference>
<evidence type="ECO:0000256" key="2">
    <source>
        <dbReference type="ARBA" id="ARBA00012687"/>
    </source>
</evidence>
<dbReference type="AlphaFoldDB" id="A0A2H6LEX9"/>
<dbReference type="GO" id="GO:0016020">
    <property type="term" value="C:membrane"/>
    <property type="evidence" value="ECO:0007669"/>
    <property type="project" value="GOC"/>
</dbReference>
<keyword evidence="4" id="KW-0444">Lipid biosynthesis</keyword>
<organism evidence="11 12">
    <name type="scientific">Nostoc cycadae WK-1</name>
    <dbReference type="NCBI Taxonomy" id="1861711"/>
    <lineage>
        <taxon>Bacteria</taxon>
        <taxon>Bacillati</taxon>
        <taxon>Cyanobacteriota</taxon>
        <taxon>Cyanophyceae</taxon>
        <taxon>Nostocales</taxon>
        <taxon>Nostocaceae</taxon>
        <taxon>Nostoc</taxon>
    </lineage>
</organism>
<evidence type="ECO:0000313" key="12">
    <source>
        <dbReference type="Proteomes" id="UP000236527"/>
    </source>
</evidence>
<dbReference type="GO" id="GO:0008915">
    <property type="term" value="F:lipid-A-disaccharide synthase activity"/>
    <property type="evidence" value="ECO:0007669"/>
    <property type="project" value="UniProtKB-UniRule"/>
</dbReference>
<dbReference type="GO" id="GO:0005543">
    <property type="term" value="F:phospholipid binding"/>
    <property type="evidence" value="ECO:0007669"/>
    <property type="project" value="TreeGrafter"/>
</dbReference>
<dbReference type="PANTHER" id="PTHR30372:SF4">
    <property type="entry name" value="LIPID-A-DISACCHARIDE SYNTHASE, MITOCHONDRIAL-RELATED"/>
    <property type="match status" value="1"/>
</dbReference>
<comment type="caution">
    <text evidence="11">The sequence shown here is derived from an EMBL/GenBank/DDBJ whole genome shotgun (WGS) entry which is preliminary data.</text>
</comment>
<evidence type="ECO:0000256" key="1">
    <source>
        <dbReference type="ARBA" id="ARBA00002056"/>
    </source>
</evidence>
<evidence type="ECO:0000256" key="3">
    <source>
        <dbReference type="ARBA" id="ARBA00020902"/>
    </source>
</evidence>